<reference evidence="2 3" key="1">
    <citation type="journal article" date="2018" name="Mol. Plant">
        <title>The genome of Artemisia annua provides insight into the evolution of Asteraceae family and artemisinin biosynthesis.</title>
        <authorList>
            <person name="Shen Q."/>
            <person name="Zhang L."/>
            <person name="Liao Z."/>
            <person name="Wang S."/>
            <person name="Yan T."/>
            <person name="Shi P."/>
            <person name="Liu M."/>
            <person name="Fu X."/>
            <person name="Pan Q."/>
            <person name="Wang Y."/>
            <person name="Lv Z."/>
            <person name="Lu X."/>
            <person name="Zhang F."/>
            <person name="Jiang W."/>
            <person name="Ma Y."/>
            <person name="Chen M."/>
            <person name="Hao X."/>
            <person name="Li L."/>
            <person name="Tang Y."/>
            <person name="Lv G."/>
            <person name="Zhou Y."/>
            <person name="Sun X."/>
            <person name="Brodelius P.E."/>
            <person name="Rose J.K.C."/>
            <person name="Tang K."/>
        </authorList>
    </citation>
    <scope>NUCLEOTIDE SEQUENCE [LARGE SCALE GENOMIC DNA]</scope>
    <source>
        <strain evidence="3">cv. Huhao1</strain>
        <tissue evidence="2">Leaf</tissue>
    </source>
</reference>
<dbReference type="PANTHER" id="PTHR46422:SF6">
    <property type="entry name" value="SERINE_THREONINE-PROTEIN PHOSPHATASE BSL1"/>
    <property type="match status" value="1"/>
</dbReference>
<evidence type="ECO:0000313" key="3">
    <source>
        <dbReference type="Proteomes" id="UP000245207"/>
    </source>
</evidence>
<gene>
    <name evidence="2" type="ORF">CTI12_AA032080</name>
</gene>
<dbReference type="SUPFAM" id="SSF53800">
    <property type="entry name" value="Chelatase"/>
    <property type="match status" value="1"/>
</dbReference>
<organism evidence="2 3">
    <name type="scientific">Artemisia annua</name>
    <name type="common">Sweet wormwood</name>
    <dbReference type="NCBI Taxonomy" id="35608"/>
    <lineage>
        <taxon>Eukaryota</taxon>
        <taxon>Viridiplantae</taxon>
        <taxon>Streptophyta</taxon>
        <taxon>Embryophyta</taxon>
        <taxon>Tracheophyta</taxon>
        <taxon>Spermatophyta</taxon>
        <taxon>Magnoliopsida</taxon>
        <taxon>eudicotyledons</taxon>
        <taxon>Gunneridae</taxon>
        <taxon>Pentapetalae</taxon>
        <taxon>asterids</taxon>
        <taxon>campanulids</taxon>
        <taxon>Asterales</taxon>
        <taxon>Asteraceae</taxon>
        <taxon>Asteroideae</taxon>
        <taxon>Anthemideae</taxon>
        <taxon>Artemisiinae</taxon>
        <taxon>Artemisia</taxon>
    </lineage>
</organism>
<keyword evidence="3" id="KW-1185">Reference proteome</keyword>
<dbReference type="AlphaFoldDB" id="A0A2U1QGI6"/>
<evidence type="ECO:0000256" key="1">
    <source>
        <dbReference type="SAM" id="Phobius"/>
    </source>
</evidence>
<dbReference type="SUPFAM" id="SSF56300">
    <property type="entry name" value="Metallo-dependent phosphatases"/>
    <property type="match status" value="1"/>
</dbReference>
<dbReference type="Gene3D" id="3.60.21.10">
    <property type="match status" value="1"/>
</dbReference>
<evidence type="ECO:0000313" key="2">
    <source>
        <dbReference type="EMBL" id="PWA97112.1"/>
    </source>
</evidence>
<dbReference type="OrthoDB" id="309851at2759"/>
<dbReference type="Gene3D" id="3.40.50.1400">
    <property type="match status" value="1"/>
</dbReference>
<keyword evidence="1" id="KW-1133">Transmembrane helix</keyword>
<protein>
    <submittedName>
        <fullName evidence="2">Serine/threonine-protein phosphatase BSL1</fullName>
    </submittedName>
</protein>
<dbReference type="Proteomes" id="UP000245207">
    <property type="component" value="Unassembled WGS sequence"/>
</dbReference>
<comment type="caution">
    <text evidence="2">The sequence shown here is derived from an EMBL/GenBank/DDBJ whole genome shotgun (WGS) entry which is preliminary data.</text>
</comment>
<feature type="transmembrane region" description="Helical" evidence="1">
    <location>
        <begin position="103"/>
        <end position="126"/>
    </location>
</feature>
<sequence length="196" mass="22028">MDVGPLVLMDLLWCDPTESNNIEALRSNARGLGLATFGPDRVPDYFKKNKLQLIIRAHEYYQQCWSYIVIGRELMIVPKLIHPIPPPLESPETSPERLQDDTWMQVIFCMFSASLVIVGNLFVGLVHVRVKLGPVQWLKPYTDEVLVELGKAGVKSLLAVPVRLKLLLLTLHELRVKVVLRGCIPPLLGLLKSSSV</sequence>
<dbReference type="PANTHER" id="PTHR46422">
    <property type="entry name" value="SERINE/THREONINE-PROTEIN PHOSPHATASE BSL3"/>
    <property type="match status" value="1"/>
</dbReference>
<proteinExistence type="predicted"/>
<keyword evidence="1" id="KW-0812">Transmembrane</keyword>
<dbReference type="InterPro" id="IPR029052">
    <property type="entry name" value="Metallo-depent_PP-like"/>
</dbReference>
<name>A0A2U1QGI6_ARTAN</name>
<dbReference type="STRING" id="35608.A0A2U1QGI6"/>
<keyword evidence="1" id="KW-0472">Membrane</keyword>
<dbReference type="EMBL" id="PKPP01000143">
    <property type="protein sequence ID" value="PWA97112.1"/>
    <property type="molecule type" value="Genomic_DNA"/>
</dbReference>
<accession>A0A2U1QGI6</accession>